<comment type="similarity">
    <text evidence="1 3">Belongs to the short-chain dehydrogenases/reductases (SDR) family.</text>
</comment>
<dbReference type="PRINTS" id="PR00081">
    <property type="entry name" value="GDHRDH"/>
</dbReference>
<dbReference type="InterPro" id="IPR020904">
    <property type="entry name" value="Sc_DH/Rdtase_CS"/>
</dbReference>
<dbReference type="GO" id="GO:0016616">
    <property type="term" value="F:oxidoreductase activity, acting on the CH-OH group of donors, NAD or NADP as acceptor"/>
    <property type="evidence" value="ECO:0007669"/>
    <property type="project" value="TreeGrafter"/>
</dbReference>
<dbReference type="PANTHER" id="PTHR24322:SF736">
    <property type="entry name" value="RETINOL DEHYDROGENASE 10"/>
    <property type="match status" value="1"/>
</dbReference>
<organism evidence="4 5">
    <name type="scientific">Algoriphagus aquimarinus</name>
    <dbReference type="NCBI Taxonomy" id="237018"/>
    <lineage>
        <taxon>Bacteria</taxon>
        <taxon>Pseudomonadati</taxon>
        <taxon>Bacteroidota</taxon>
        <taxon>Cytophagia</taxon>
        <taxon>Cytophagales</taxon>
        <taxon>Cyclobacteriaceae</taxon>
        <taxon>Algoriphagus</taxon>
    </lineage>
</organism>
<dbReference type="PRINTS" id="PR00080">
    <property type="entry name" value="SDRFAMILY"/>
</dbReference>
<sequence length="303" mass="33350">MRFEITSLFKPDLETITFGLAAVSRQKDSCDLELSMKDLAGKTVLITGGASGIGKIMVRLMLERKAKVIIWDINQASIDATISDFRNGEAIFGYQIDVSNLEQIQDTALKVKQEIGVVDVLINNAGIVVGKFFHENSTTDITKTMEVNANAPMLVTSAFLGDMINQNSGHICNIASSGGLISNPKMSVYAASKWALIGWSDSLRLEMKQLNKDVNITTIMPYYINTGMFDGVKSKIPILEPEAAALTIVKAIENNTRMLTIPGYIYRLTRIGQGFLSVNAFDWFAGSVMGIYKTMEHFVGRKK</sequence>
<dbReference type="SUPFAM" id="SSF51735">
    <property type="entry name" value="NAD(P)-binding Rossmann-fold domains"/>
    <property type="match status" value="1"/>
</dbReference>
<keyword evidence="2" id="KW-0560">Oxidoreductase</keyword>
<evidence type="ECO:0000313" key="4">
    <source>
        <dbReference type="EMBL" id="SFB32413.1"/>
    </source>
</evidence>
<evidence type="ECO:0000256" key="2">
    <source>
        <dbReference type="ARBA" id="ARBA00023002"/>
    </source>
</evidence>
<protein>
    <submittedName>
        <fullName evidence="4">Short-chain dehydrogenase</fullName>
    </submittedName>
</protein>
<dbReference type="AlphaFoldDB" id="A0A1I1A7M8"/>
<proteinExistence type="inferred from homology"/>
<evidence type="ECO:0000256" key="1">
    <source>
        <dbReference type="ARBA" id="ARBA00006484"/>
    </source>
</evidence>
<reference evidence="4 5" key="1">
    <citation type="submission" date="2016-10" db="EMBL/GenBank/DDBJ databases">
        <authorList>
            <person name="de Groot N.N."/>
        </authorList>
    </citation>
    <scope>NUCLEOTIDE SEQUENCE [LARGE SCALE GENOMIC DNA]</scope>
    <source>
        <strain evidence="4 5">DSM 23399</strain>
    </source>
</reference>
<keyword evidence="5" id="KW-1185">Reference proteome</keyword>
<evidence type="ECO:0000256" key="3">
    <source>
        <dbReference type="RuleBase" id="RU000363"/>
    </source>
</evidence>
<evidence type="ECO:0000313" key="5">
    <source>
        <dbReference type="Proteomes" id="UP000198790"/>
    </source>
</evidence>
<dbReference type="Gene3D" id="3.40.50.720">
    <property type="entry name" value="NAD(P)-binding Rossmann-like Domain"/>
    <property type="match status" value="1"/>
</dbReference>
<dbReference type="STRING" id="237018.SAMN04489723_107149"/>
<dbReference type="InterPro" id="IPR002347">
    <property type="entry name" value="SDR_fam"/>
</dbReference>
<accession>A0A1I1A7M8</accession>
<dbReference type="EMBL" id="FOKK01000007">
    <property type="protein sequence ID" value="SFB32413.1"/>
    <property type="molecule type" value="Genomic_DNA"/>
</dbReference>
<dbReference type="PANTHER" id="PTHR24322">
    <property type="entry name" value="PKSB"/>
    <property type="match status" value="1"/>
</dbReference>
<dbReference type="InterPro" id="IPR036291">
    <property type="entry name" value="NAD(P)-bd_dom_sf"/>
</dbReference>
<dbReference type="PROSITE" id="PS00061">
    <property type="entry name" value="ADH_SHORT"/>
    <property type="match status" value="1"/>
</dbReference>
<dbReference type="Pfam" id="PF00106">
    <property type="entry name" value="adh_short"/>
    <property type="match status" value="1"/>
</dbReference>
<dbReference type="CDD" id="cd05339">
    <property type="entry name" value="17beta-HSDXI-like_SDR_c"/>
    <property type="match status" value="1"/>
</dbReference>
<dbReference type="Proteomes" id="UP000198790">
    <property type="component" value="Unassembled WGS sequence"/>
</dbReference>
<gene>
    <name evidence="4" type="ORF">SAMN04489723_107149</name>
</gene>
<name>A0A1I1A7M8_9BACT</name>